<evidence type="ECO:0000313" key="2">
    <source>
        <dbReference type="Proteomes" id="UP000028341"/>
    </source>
</evidence>
<evidence type="ECO:0000313" key="1">
    <source>
        <dbReference type="EMBL" id="KES04841.1"/>
    </source>
</evidence>
<gene>
    <name evidence="1" type="ORF">BU52_22595</name>
</gene>
<dbReference type="AlphaFoldDB" id="A0A081XMR8"/>
<protein>
    <submittedName>
        <fullName evidence="1">Uncharacterized protein</fullName>
    </submittedName>
</protein>
<name>A0A081XMR8_STRTO</name>
<sequence>MFSALRPELAPQTISITLGRLTFVAGGMAEESRTEGVRRATTGPEITADDVAREVLRAVGADHDRVRVGSTAKPAWRVSRPAPRVYAWLMARRLCGAGDCGFVPGCVLAICDTEPAS</sequence>
<comment type="caution">
    <text evidence="1">The sequence shown here is derived from an EMBL/GenBank/DDBJ whole genome shotgun (WGS) entry which is preliminary data.</text>
</comment>
<proteinExistence type="predicted"/>
<reference evidence="1 2" key="1">
    <citation type="submission" date="2014-02" db="EMBL/GenBank/DDBJ databases">
        <title>The genome announcement of Streptomyces toyocaensis NRRL15009.</title>
        <authorList>
            <person name="Hong H.-J."/>
            <person name="Kwun M.J."/>
        </authorList>
    </citation>
    <scope>NUCLEOTIDE SEQUENCE [LARGE SCALE GENOMIC DNA]</scope>
    <source>
        <strain evidence="1 2">NRRL 15009</strain>
    </source>
</reference>
<organism evidence="1 2">
    <name type="scientific">Streptomyces toyocaensis</name>
    <dbReference type="NCBI Taxonomy" id="55952"/>
    <lineage>
        <taxon>Bacteria</taxon>
        <taxon>Bacillati</taxon>
        <taxon>Actinomycetota</taxon>
        <taxon>Actinomycetes</taxon>
        <taxon>Kitasatosporales</taxon>
        <taxon>Streptomycetaceae</taxon>
        <taxon>Streptomyces</taxon>
    </lineage>
</organism>
<dbReference type="Proteomes" id="UP000028341">
    <property type="component" value="Unassembled WGS sequence"/>
</dbReference>
<dbReference type="EMBL" id="JFCB01000022">
    <property type="protein sequence ID" value="KES04841.1"/>
    <property type="molecule type" value="Genomic_DNA"/>
</dbReference>
<dbReference type="STRING" id="55952.BU52_22595"/>
<dbReference type="eggNOG" id="COG0300">
    <property type="taxonomic scope" value="Bacteria"/>
</dbReference>
<keyword evidence="2" id="KW-1185">Reference proteome</keyword>
<accession>A0A081XMR8</accession>